<accession>A0A3A3GJB7</accession>
<dbReference type="EMBL" id="QYZD01000005">
    <property type="protein sequence ID" value="RJG24822.1"/>
    <property type="molecule type" value="Genomic_DNA"/>
</dbReference>
<organism evidence="1 2">
    <name type="scientific">Paenibacillus thiaminolyticus</name>
    <name type="common">Bacillus thiaminolyticus</name>
    <dbReference type="NCBI Taxonomy" id="49283"/>
    <lineage>
        <taxon>Bacteria</taxon>
        <taxon>Bacillati</taxon>
        <taxon>Bacillota</taxon>
        <taxon>Bacilli</taxon>
        <taxon>Bacillales</taxon>
        <taxon>Paenibacillaceae</taxon>
        <taxon>Paenibacillus</taxon>
    </lineage>
</organism>
<dbReference type="Gene3D" id="3.40.50.2000">
    <property type="entry name" value="Glycogen Phosphorylase B"/>
    <property type="match status" value="1"/>
</dbReference>
<dbReference type="Gene3D" id="3.40.50.11190">
    <property type="match status" value="1"/>
</dbReference>
<dbReference type="SUPFAM" id="SSF53756">
    <property type="entry name" value="UDP-Glycosyltransferase/glycogen phosphorylase"/>
    <property type="match status" value="1"/>
</dbReference>
<gene>
    <name evidence="1" type="ORF">DQX05_08235</name>
</gene>
<proteinExistence type="predicted"/>
<name>A0A3A3GJB7_PANTH</name>
<evidence type="ECO:0000313" key="1">
    <source>
        <dbReference type="EMBL" id="RJG24822.1"/>
    </source>
</evidence>
<sequence>MIIIYSVGNSKVGIGNVSRASSLYKEFLKNDLVSTQDIYFICEASRSILEQFHLNLLPRVTMTKDKDDSFEFIRSYLKHRKKECLLIVDAPDLSYIDRERLALYGISKFISLTDSNIDSFQPHFFIDTDIFPKKYSYDFPIEIISGAKYHIIRDDLLVHKKSELLDKQIIESVFVCFGGADPAFYTEWFYKNIALDSSFNHIHFTIGIGPAFSESRTGLFASISDRVQVIKCPNIVQEIINHDLVVTLGGLTTYEAMYIGTPVCALEWSYMTPYVRKLHEYNFIENLGTPVKAYDSFKNIINNSKSLFKKTDYAWRTLDGLGARRAANSLTSKQELVIYFH</sequence>
<dbReference type="OrthoDB" id="9805604at2"/>
<dbReference type="AlphaFoldDB" id="A0A3A3GJB7"/>
<dbReference type="RefSeq" id="WP_119792554.1">
    <property type="nucleotide sequence ID" value="NZ_QYZD01000005.1"/>
</dbReference>
<reference evidence="1 2" key="1">
    <citation type="submission" date="2018-09" db="EMBL/GenBank/DDBJ databases">
        <title>Paenibacillus SK2017-BO5.</title>
        <authorList>
            <person name="Piskunova J.V."/>
            <person name="Dubiley S.A."/>
            <person name="Severinov K.V."/>
        </authorList>
    </citation>
    <scope>NUCLEOTIDE SEQUENCE [LARGE SCALE GENOMIC DNA]</scope>
    <source>
        <strain evidence="1 2">BO5</strain>
    </source>
</reference>
<evidence type="ECO:0000313" key="2">
    <source>
        <dbReference type="Proteomes" id="UP000266177"/>
    </source>
</evidence>
<comment type="caution">
    <text evidence="1">The sequence shown here is derived from an EMBL/GenBank/DDBJ whole genome shotgun (WGS) entry which is preliminary data.</text>
</comment>
<protein>
    <submittedName>
        <fullName evidence="1">Uncharacterized protein</fullName>
    </submittedName>
</protein>
<dbReference type="Proteomes" id="UP000266177">
    <property type="component" value="Unassembled WGS sequence"/>
</dbReference>